<dbReference type="Pfam" id="PF00300">
    <property type="entry name" value="His_Phos_1"/>
    <property type="match status" value="1"/>
</dbReference>
<dbReference type="AlphaFoldDB" id="H7FTA3"/>
<dbReference type="Proteomes" id="UP000005566">
    <property type="component" value="Unassembled WGS sequence"/>
</dbReference>
<feature type="chain" id="PRO_5003609690" evidence="1">
    <location>
        <begin position="18"/>
        <end position="182"/>
    </location>
</feature>
<sequence length="182" mass="20407">MKNILFILFFISLTATAQSNSPTTFYLVRHAEKVTDDPSNKDPMLTENGENRAIALAKAFNKIELNNIYSTNYKRTTATATPLAKKQRKEIKIYDLKKLKTEVEAILKDNKGKNALIVGHSNTVLEMIEALGGKRPITAISDQEYDYLFQLIIGTDGTSDVNLMHYGEINSNSEGEQMMQAK</sequence>
<gene>
    <name evidence="2" type="ORF">HJ01_01879</name>
</gene>
<evidence type="ECO:0000313" key="3">
    <source>
        <dbReference type="Proteomes" id="UP000005566"/>
    </source>
</evidence>
<reference evidence="2 3" key="1">
    <citation type="journal article" date="2014" name="Acta Crystallogr. D">
        <title>Structure-based characterization and antifreeze properties of a hyperactive ice-binding protein from the Antarctic bacterium Flavobacterium frigoris PS1.</title>
        <authorList>
            <person name="Do H."/>
            <person name="Kim S.J."/>
            <person name="Kim H.J."/>
            <person name="Lee J.H."/>
        </authorList>
    </citation>
    <scope>NUCLEOTIDE SEQUENCE [LARGE SCALE GENOMIC DNA]</scope>
    <source>
        <strain evidence="2 3">PS1</strain>
    </source>
</reference>
<feature type="signal peptide" evidence="1">
    <location>
        <begin position="1"/>
        <end position="17"/>
    </location>
</feature>
<dbReference type="STRING" id="1086011.HJ01_01879"/>
<organism evidence="2 3">
    <name type="scientific">Flavobacterium frigoris (strain PS1)</name>
    <dbReference type="NCBI Taxonomy" id="1086011"/>
    <lineage>
        <taxon>Bacteria</taxon>
        <taxon>Pseudomonadati</taxon>
        <taxon>Bacteroidota</taxon>
        <taxon>Flavobacteriia</taxon>
        <taxon>Flavobacteriales</taxon>
        <taxon>Flavobacteriaceae</taxon>
        <taxon>Flavobacterium</taxon>
    </lineage>
</organism>
<dbReference type="PATRIC" id="fig|1086011.3.peg.1837"/>
<comment type="caution">
    <text evidence="2">The sequence shown here is derived from an EMBL/GenBank/DDBJ whole genome shotgun (WGS) entry which is preliminary data.</text>
</comment>
<accession>H7FTA3</accession>
<name>H7FTA3_FLAFP</name>
<protein>
    <submittedName>
        <fullName evidence="2">Phosphoglycerate mutase family protein</fullName>
    </submittedName>
</protein>
<dbReference type="InterPro" id="IPR029033">
    <property type="entry name" value="His_PPase_superfam"/>
</dbReference>
<dbReference type="CDD" id="cd07040">
    <property type="entry name" value="HP"/>
    <property type="match status" value="1"/>
</dbReference>
<dbReference type="eggNOG" id="COG0406">
    <property type="taxonomic scope" value="Bacteria"/>
</dbReference>
<dbReference type="OrthoDB" id="3296006at2"/>
<keyword evidence="1" id="KW-0732">Signal</keyword>
<evidence type="ECO:0000256" key="1">
    <source>
        <dbReference type="SAM" id="SignalP"/>
    </source>
</evidence>
<proteinExistence type="predicted"/>
<dbReference type="Gene3D" id="3.40.50.1240">
    <property type="entry name" value="Phosphoglycerate mutase-like"/>
    <property type="match status" value="1"/>
</dbReference>
<dbReference type="EMBL" id="AHKF01000018">
    <property type="protein sequence ID" value="EIA08157.1"/>
    <property type="molecule type" value="Genomic_DNA"/>
</dbReference>
<dbReference type="SUPFAM" id="SSF53254">
    <property type="entry name" value="Phosphoglycerate mutase-like"/>
    <property type="match status" value="1"/>
</dbReference>
<evidence type="ECO:0000313" key="2">
    <source>
        <dbReference type="EMBL" id="EIA08157.1"/>
    </source>
</evidence>
<dbReference type="RefSeq" id="WP_007138056.1">
    <property type="nucleotide sequence ID" value="NZ_AHKF01000018.1"/>
</dbReference>
<dbReference type="InterPro" id="IPR013078">
    <property type="entry name" value="His_Pase_superF_clade-1"/>
</dbReference>
<keyword evidence="3" id="KW-1185">Reference proteome</keyword>